<dbReference type="InterPro" id="IPR024337">
    <property type="entry name" value="tRNA_splic_suSen54"/>
</dbReference>
<accession>A0AAE8MR59</accession>
<organism evidence="5 6">
    <name type="scientific">Cephalotrichum gorgonifer</name>
    <dbReference type="NCBI Taxonomy" id="2041049"/>
    <lineage>
        <taxon>Eukaryota</taxon>
        <taxon>Fungi</taxon>
        <taxon>Dikarya</taxon>
        <taxon>Ascomycota</taxon>
        <taxon>Pezizomycotina</taxon>
        <taxon>Sordariomycetes</taxon>
        <taxon>Hypocreomycetidae</taxon>
        <taxon>Microascales</taxon>
        <taxon>Microascaceae</taxon>
        <taxon>Cephalotrichum</taxon>
    </lineage>
</organism>
<feature type="compositionally biased region" description="Acidic residues" evidence="3">
    <location>
        <begin position="21"/>
        <end position="30"/>
    </location>
</feature>
<dbReference type="Pfam" id="PF12928">
    <property type="entry name" value="tRNA_int_end_N2"/>
    <property type="match status" value="1"/>
</dbReference>
<keyword evidence="5" id="KW-0540">Nuclease</keyword>
<dbReference type="PANTHER" id="PTHR21027">
    <property type="entry name" value="TRNA-SPLICING ENDONUCLEASE SUBUNIT SEN54"/>
    <property type="match status" value="1"/>
</dbReference>
<dbReference type="Proteomes" id="UP001187682">
    <property type="component" value="Unassembled WGS sequence"/>
</dbReference>
<dbReference type="GO" id="GO:0000214">
    <property type="term" value="C:tRNA-intron endonuclease complex"/>
    <property type="evidence" value="ECO:0007669"/>
    <property type="project" value="TreeGrafter"/>
</dbReference>
<sequence length="482" mass="53634">MTFDDDDENAVLRPATHANPEEEEEEDDLAPDYRQLASLINKKGRSSQDVRKGEKDFESHGTRAQENALESSRLVMEEVLSFERFLTEDNWVRAWYFPDWWVSPEGRAICEGNERIDAEEMLLRDRVAVVEHEKGFPARLLGKVVPGVKRSMPAMGRTWLLPEEALYLVERGTMELWWPDKRVEDLFPPLEGADGAPPTESMLSPIQDDEFAIGVPLSVQGAYAMLIGEPGERGKIPLARFQVYTTLKRAGYHVMPAPKSTPTPAAAAEPRLGTLWRWFASLIPSRGPPPSGPLVRPGLYRSYNDVFRQLAVIPRHKPSERSTATADPEDPFRVHYHVWRAEGPFRKGNPPAPDFRICVVDTRDTTFPSLEQIEALLESTPYDPPPPPLNASAARTPGQLHKRLKHGYRNVLVAVVDHGIISFNRFCDAGFGEEVLFESFDERLNAPTGGKRGGFKGGRGGRGGRGRGRGRGRGGGGGGRGK</sequence>
<evidence type="ECO:0000259" key="4">
    <source>
        <dbReference type="Pfam" id="PF12928"/>
    </source>
</evidence>
<evidence type="ECO:0000256" key="3">
    <source>
        <dbReference type="SAM" id="MobiDB-lite"/>
    </source>
</evidence>
<comment type="caution">
    <text evidence="5">The sequence shown here is derived from an EMBL/GenBank/DDBJ whole genome shotgun (WGS) entry which is preliminary data.</text>
</comment>
<dbReference type="GO" id="GO:0004519">
    <property type="term" value="F:endonuclease activity"/>
    <property type="evidence" value="ECO:0007669"/>
    <property type="project" value="UniProtKB-KW"/>
</dbReference>
<keyword evidence="5" id="KW-0255">Endonuclease</keyword>
<feature type="compositionally biased region" description="Gly residues" evidence="3">
    <location>
        <begin position="473"/>
        <end position="482"/>
    </location>
</feature>
<gene>
    <name evidence="5" type="ORF">DNG_01592</name>
</gene>
<feature type="domain" description="tRNA-splicing endonuclease subunit Sen54 N-terminal" evidence="4">
    <location>
        <begin position="78"/>
        <end position="178"/>
    </location>
</feature>
<dbReference type="PANTHER" id="PTHR21027:SF1">
    <property type="entry name" value="TRNA-SPLICING ENDONUCLEASE SUBUNIT SEN54"/>
    <property type="match status" value="1"/>
</dbReference>
<keyword evidence="6" id="KW-1185">Reference proteome</keyword>
<proteinExistence type="inferred from homology"/>
<evidence type="ECO:0000256" key="2">
    <source>
        <dbReference type="ARBA" id="ARBA00022694"/>
    </source>
</evidence>
<keyword evidence="2" id="KW-0819">tRNA processing</keyword>
<keyword evidence="5" id="KW-0378">Hydrolase</keyword>
<evidence type="ECO:0000256" key="1">
    <source>
        <dbReference type="ARBA" id="ARBA00005736"/>
    </source>
</evidence>
<dbReference type="GO" id="GO:0000379">
    <property type="term" value="P:tRNA-type intron splice site recognition and cleavage"/>
    <property type="evidence" value="ECO:0007669"/>
    <property type="project" value="TreeGrafter"/>
</dbReference>
<dbReference type="InterPro" id="IPR024336">
    <property type="entry name" value="tRNA_splic_suSen54_N"/>
</dbReference>
<feature type="compositionally biased region" description="Basic and acidic residues" evidence="3">
    <location>
        <begin position="46"/>
        <end position="63"/>
    </location>
</feature>
<dbReference type="EMBL" id="ONZQ02000002">
    <property type="protein sequence ID" value="SPN98546.1"/>
    <property type="molecule type" value="Genomic_DNA"/>
</dbReference>
<feature type="compositionally biased region" description="Basic residues" evidence="3">
    <location>
        <begin position="462"/>
        <end position="472"/>
    </location>
</feature>
<feature type="region of interest" description="Disordered" evidence="3">
    <location>
        <begin position="1"/>
        <end position="68"/>
    </location>
</feature>
<dbReference type="AlphaFoldDB" id="A0AAE8MR59"/>
<protein>
    <submittedName>
        <fullName evidence="5">Related to tRNA-splicing endonuclease</fullName>
    </submittedName>
</protein>
<feature type="region of interest" description="Disordered" evidence="3">
    <location>
        <begin position="446"/>
        <end position="482"/>
    </location>
</feature>
<feature type="compositionally biased region" description="Gly residues" evidence="3">
    <location>
        <begin position="450"/>
        <end position="461"/>
    </location>
</feature>
<evidence type="ECO:0000313" key="6">
    <source>
        <dbReference type="Proteomes" id="UP001187682"/>
    </source>
</evidence>
<name>A0AAE8MR59_9PEZI</name>
<comment type="similarity">
    <text evidence="1">Belongs to the SEN54 family.</text>
</comment>
<reference evidence="5" key="1">
    <citation type="submission" date="2018-03" db="EMBL/GenBank/DDBJ databases">
        <authorList>
            <person name="Guldener U."/>
        </authorList>
    </citation>
    <scope>NUCLEOTIDE SEQUENCE</scope>
</reference>
<evidence type="ECO:0000313" key="5">
    <source>
        <dbReference type="EMBL" id="SPN98546.1"/>
    </source>
</evidence>